<proteinExistence type="inferred from homology"/>
<evidence type="ECO:0000256" key="1">
    <source>
        <dbReference type="ARBA" id="ARBA00008791"/>
    </source>
</evidence>
<dbReference type="PANTHER" id="PTHR46268:SF6">
    <property type="entry name" value="UNIVERSAL STRESS PROTEIN UP12"/>
    <property type="match status" value="1"/>
</dbReference>
<reference evidence="3" key="2">
    <citation type="journal article" date="2024" name="Antonie Van Leeuwenhoek">
        <title>Roseihalotalea indica gen. nov., sp. nov., a halophilic Bacteroidetes from mesopelagic Southwest Indian Ocean with higher carbohydrate metabolic potential.</title>
        <authorList>
            <person name="Chen B."/>
            <person name="Zhang M."/>
            <person name="Lin D."/>
            <person name="Ye J."/>
            <person name="Tang K."/>
        </authorList>
    </citation>
    <scope>NUCLEOTIDE SEQUENCE</scope>
    <source>
        <strain evidence="3">TK19036</strain>
    </source>
</reference>
<evidence type="ECO:0000259" key="2">
    <source>
        <dbReference type="Pfam" id="PF00582"/>
    </source>
</evidence>
<dbReference type="AlphaFoldDB" id="A0AA49GRR9"/>
<feature type="domain" description="UspA" evidence="2">
    <location>
        <begin position="1"/>
        <end position="148"/>
    </location>
</feature>
<sequence>MKTILVPTDFSDQATYALDMAAAIARKSNAKVHLLNVVEAPHGSSFNAMGEVTMPDASDNMFFVQMVEASKGKFATMAEEGKYADIKLDGLVEVGHPFEHISRTITEHEVDLVVMGTQGTSGGMEEFFVGSNTEKVVRRAKCPVLTVKTPVDISGIKNIAFATNFRDDYSVLIEQLVNLQKLFDATIHMVSVNTPSSFETDRYYKKAMKEFVEKYRLENYTMNVYNDDPEEDGIIYFAEDINADMIALGTHGRTGLGRLLSSSIAEDIVNHAKRPVWTFKL</sequence>
<dbReference type="InterPro" id="IPR006016">
    <property type="entry name" value="UspA"/>
</dbReference>
<organism evidence="3">
    <name type="scientific">Roseihalotalea indica</name>
    <dbReference type="NCBI Taxonomy" id="2867963"/>
    <lineage>
        <taxon>Bacteria</taxon>
        <taxon>Pseudomonadati</taxon>
        <taxon>Bacteroidota</taxon>
        <taxon>Cytophagia</taxon>
        <taxon>Cytophagales</taxon>
        <taxon>Catalimonadaceae</taxon>
        <taxon>Roseihalotalea</taxon>
    </lineage>
</organism>
<feature type="domain" description="UspA" evidence="2">
    <location>
        <begin position="156"/>
        <end position="279"/>
    </location>
</feature>
<dbReference type="InterPro" id="IPR014729">
    <property type="entry name" value="Rossmann-like_a/b/a_fold"/>
</dbReference>
<dbReference type="Gene3D" id="3.40.50.620">
    <property type="entry name" value="HUPs"/>
    <property type="match status" value="2"/>
</dbReference>
<gene>
    <name evidence="3" type="ORF">K4G66_08620</name>
</gene>
<protein>
    <submittedName>
        <fullName evidence="3">Universal stress protein</fullName>
    </submittedName>
</protein>
<dbReference type="PRINTS" id="PR01438">
    <property type="entry name" value="UNVRSLSTRESS"/>
</dbReference>
<dbReference type="InterPro" id="IPR006015">
    <property type="entry name" value="Universal_stress_UspA"/>
</dbReference>
<reference evidence="3" key="1">
    <citation type="journal article" date="2023" name="Comput. Struct. Biotechnol. J.">
        <title>Discovery of a novel marine Bacteroidetes with a rich repertoire of carbohydrate-active enzymes.</title>
        <authorList>
            <person name="Chen B."/>
            <person name="Liu G."/>
            <person name="Chen Q."/>
            <person name="Wang H."/>
            <person name="Liu L."/>
            <person name="Tang K."/>
        </authorList>
    </citation>
    <scope>NUCLEOTIDE SEQUENCE</scope>
    <source>
        <strain evidence="3">TK19036</strain>
    </source>
</reference>
<accession>A0AA49GRR9</accession>
<comment type="similarity">
    <text evidence="1">Belongs to the universal stress protein A family.</text>
</comment>
<name>A0AA49GRR9_9BACT</name>
<dbReference type="EMBL" id="CP120682">
    <property type="protein sequence ID" value="WKN38766.1"/>
    <property type="molecule type" value="Genomic_DNA"/>
</dbReference>
<dbReference type="CDD" id="cd00293">
    <property type="entry name" value="USP-like"/>
    <property type="match status" value="2"/>
</dbReference>
<dbReference type="SUPFAM" id="SSF52402">
    <property type="entry name" value="Adenine nucleotide alpha hydrolases-like"/>
    <property type="match status" value="2"/>
</dbReference>
<dbReference type="Pfam" id="PF00582">
    <property type="entry name" value="Usp"/>
    <property type="match status" value="2"/>
</dbReference>
<dbReference type="PANTHER" id="PTHR46268">
    <property type="entry name" value="STRESS RESPONSE PROTEIN NHAX"/>
    <property type="match status" value="1"/>
</dbReference>
<evidence type="ECO:0000313" key="3">
    <source>
        <dbReference type="EMBL" id="WKN38766.1"/>
    </source>
</evidence>